<dbReference type="InterPro" id="IPR036259">
    <property type="entry name" value="MFS_trans_sf"/>
</dbReference>
<feature type="transmembrane region" description="Helical" evidence="7">
    <location>
        <begin position="315"/>
        <end position="338"/>
    </location>
</feature>
<feature type="transmembrane region" description="Helical" evidence="7">
    <location>
        <begin position="350"/>
        <end position="374"/>
    </location>
</feature>
<keyword evidence="10" id="KW-1185">Reference proteome</keyword>
<accession>A0ABN8FP79</accession>
<evidence type="ECO:0000256" key="2">
    <source>
        <dbReference type="ARBA" id="ARBA00022448"/>
    </source>
</evidence>
<evidence type="ECO:0000256" key="1">
    <source>
        <dbReference type="ARBA" id="ARBA00004651"/>
    </source>
</evidence>
<gene>
    <name evidence="9" type="primary">yqcE</name>
    <name evidence="9" type="ORF">PAECIP111894_06023</name>
</gene>
<comment type="subcellular location">
    <subcellularLocation>
        <location evidence="1">Cell membrane</location>
        <topology evidence="1">Multi-pass membrane protein</topology>
    </subcellularLocation>
</comment>
<keyword evidence="5 7" id="KW-1133">Transmembrane helix</keyword>
<feature type="transmembrane region" description="Helical" evidence="7">
    <location>
        <begin position="386"/>
        <end position="408"/>
    </location>
</feature>
<evidence type="ECO:0000256" key="4">
    <source>
        <dbReference type="ARBA" id="ARBA00022692"/>
    </source>
</evidence>
<dbReference type="CDD" id="cd06174">
    <property type="entry name" value="MFS"/>
    <property type="match status" value="1"/>
</dbReference>
<feature type="transmembrane region" description="Helical" evidence="7">
    <location>
        <begin position="68"/>
        <end position="85"/>
    </location>
</feature>
<protein>
    <submittedName>
        <fullName evidence="9">Inner membrane protein YqcE</fullName>
    </submittedName>
</protein>
<keyword evidence="6 7" id="KW-0472">Membrane</keyword>
<feature type="transmembrane region" description="Helical" evidence="7">
    <location>
        <begin position="256"/>
        <end position="281"/>
    </location>
</feature>
<dbReference type="InterPro" id="IPR011701">
    <property type="entry name" value="MFS"/>
</dbReference>
<evidence type="ECO:0000256" key="5">
    <source>
        <dbReference type="ARBA" id="ARBA00022989"/>
    </source>
</evidence>
<evidence type="ECO:0000313" key="9">
    <source>
        <dbReference type="EMBL" id="CAH1059811.1"/>
    </source>
</evidence>
<dbReference type="SUPFAM" id="SSF103473">
    <property type="entry name" value="MFS general substrate transporter"/>
    <property type="match status" value="1"/>
</dbReference>
<dbReference type="Pfam" id="PF07690">
    <property type="entry name" value="MFS_1"/>
    <property type="match status" value="1"/>
</dbReference>
<dbReference type="Proteomes" id="UP000838749">
    <property type="component" value="Unassembled WGS sequence"/>
</dbReference>
<keyword evidence="2" id="KW-0813">Transport</keyword>
<evidence type="ECO:0000256" key="7">
    <source>
        <dbReference type="SAM" id="Phobius"/>
    </source>
</evidence>
<keyword evidence="3" id="KW-1003">Cell membrane</keyword>
<dbReference type="PANTHER" id="PTHR43124">
    <property type="entry name" value="PURINE EFFLUX PUMP PBUE"/>
    <property type="match status" value="1"/>
</dbReference>
<feature type="transmembrane region" description="Helical" evidence="7">
    <location>
        <begin position="91"/>
        <end position="110"/>
    </location>
</feature>
<evidence type="ECO:0000259" key="8">
    <source>
        <dbReference type="PROSITE" id="PS50850"/>
    </source>
</evidence>
<dbReference type="Gene3D" id="1.20.1250.20">
    <property type="entry name" value="MFS general substrate transporter like domains"/>
    <property type="match status" value="2"/>
</dbReference>
<comment type="caution">
    <text evidence="9">The sequence shown here is derived from an EMBL/GenBank/DDBJ whole genome shotgun (WGS) entry which is preliminary data.</text>
</comment>
<feature type="transmembrane region" description="Helical" evidence="7">
    <location>
        <begin position="39"/>
        <end position="56"/>
    </location>
</feature>
<evidence type="ECO:0000256" key="3">
    <source>
        <dbReference type="ARBA" id="ARBA00022475"/>
    </source>
</evidence>
<dbReference type="PANTHER" id="PTHR43124:SF3">
    <property type="entry name" value="CHLORAMPHENICOL EFFLUX PUMP RV0191"/>
    <property type="match status" value="1"/>
</dbReference>
<feature type="domain" description="Major facilitator superfamily (MFS) profile" evidence="8">
    <location>
        <begin position="1"/>
        <end position="409"/>
    </location>
</feature>
<evidence type="ECO:0000313" key="10">
    <source>
        <dbReference type="Proteomes" id="UP000838749"/>
    </source>
</evidence>
<dbReference type="InterPro" id="IPR020846">
    <property type="entry name" value="MFS_dom"/>
</dbReference>
<feature type="transmembrane region" description="Helical" evidence="7">
    <location>
        <begin position="136"/>
        <end position="154"/>
    </location>
</feature>
<feature type="transmembrane region" description="Helical" evidence="7">
    <location>
        <begin position="223"/>
        <end position="244"/>
    </location>
</feature>
<dbReference type="EMBL" id="CAKMAB010000071">
    <property type="protein sequence ID" value="CAH1059811.1"/>
    <property type="molecule type" value="Genomic_DNA"/>
</dbReference>
<name>A0ABN8FP79_9BACL</name>
<reference evidence="9" key="1">
    <citation type="submission" date="2021-12" db="EMBL/GenBank/DDBJ databases">
        <authorList>
            <person name="Criscuolo A."/>
        </authorList>
    </citation>
    <scope>NUCLEOTIDE SEQUENCE</scope>
    <source>
        <strain evidence="9">CIP111894</strain>
    </source>
</reference>
<dbReference type="PROSITE" id="PS50850">
    <property type="entry name" value="MFS"/>
    <property type="match status" value="1"/>
</dbReference>
<evidence type="ECO:0000256" key="6">
    <source>
        <dbReference type="ARBA" id="ARBA00023136"/>
    </source>
</evidence>
<feature type="transmembrane region" description="Helical" evidence="7">
    <location>
        <begin position="166"/>
        <end position="189"/>
    </location>
</feature>
<sequence>MQFLLVVLAAGSIYPIIYLKQTYQETILEVFGMSLNELNIIYSVLGIVFVIGYFPSGILSDKFSAKKLLTVSLFFTALGGFYFAQVPKYEHVIIIFCIWGIFSVFTFWGAHMKLVKLLAKPEEEGRFFGILDGGRGLVEAVLNVISVAIFAVIVGSSTDFEIKKSALVTVIYMYSIILLVVSVLVALFVEDDKKLIKSTSITKENDKQKFQWRDIGGLFTNKLVFILAGIIFMGYIVTWTSYYFGGFLQTNIKVSAVMTGIIMSVVLWMRPVGGILGGFLADKIGKTTTLACSITGASICLVLMAILGPTIGNNIFFTIVIANALFIYAIRGTYWSLLGDCNINKNITGISVGFISLLGYLPDIGLPIFINILFNKFGGNGGYNAYFISSAIIGVIGVVLVIVFGKIVKANKVA</sequence>
<organism evidence="9 10">
    <name type="scientific">Paenibacillus pseudetheri</name>
    <dbReference type="NCBI Taxonomy" id="2897682"/>
    <lineage>
        <taxon>Bacteria</taxon>
        <taxon>Bacillati</taxon>
        <taxon>Bacillota</taxon>
        <taxon>Bacilli</taxon>
        <taxon>Bacillales</taxon>
        <taxon>Paenibacillaceae</taxon>
        <taxon>Paenibacillus</taxon>
    </lineage>
</organism>
<dbReference type="InterPro" id="IPR050189">
    <property type="entry name" value="MFS_Efflux_Transporters"/>
</dbReference>
<keyword evidence="4 7" id="KW-0812">Transmembrane</keyword>
<feature type="transmembrane region" description="Helical" evidence="7">
    <location>
        <begin position="288"/>
        <end position="309"/>
    </location>
</feature>
<proteinExistence type="predicted"/>